<dbReference type="AlphaFoldDB" id="A0A2P7BKF8"/>
<dbReference type="InterPro" id="IPR001789">
    <property type="entry name" value="Sig_transdc_resp-reg_receiver"/>
</dbReference>
<sequence>MGLIGMRLLVLEDEYLIGLELERIAEECGARSVHLVSAVDELLGWIDSDAVCDIAILEVQARGLSSLEAAFLLQQSGIPIVFTTAYDQQLSGITGFPGVPVVEKPYGKTQILQAVRLALGANQFAPKQNGPSGELV</sequence>
<dbReference type="Proteomes" id="UP000241764">
    <property type="component" value="Unassembled WGS sequence"/>
</dbReference>
<dbReference type="SMART" id="SM00448">
    <property type="entry name" value="REC"/>
    <property type="match status" value="1"/>
</dbReference>
<reference evidence="4" key="1">
    <citation type="submission" date="2017-11" db="EMBL/GenBank/DDBJ databases">
        <authorList>
            <person name="Kuznetsova I."/>
            <person name="Sazanova A."/>
            <person name="Chirak E."/>
            <person name="Safronova V."/>
            <person name="Willems A."/>
        </authorList>
    </citation>
    <scope>NUCLEOTIDE SEQUENCE [LARGE SCALE GENOMIC DNA]</scope>
    <source>
        <strain evidence="4">CCBAU 03422</strain>
    </source>
</reference>
<dbReference type="RefSeq" id="WP_106662019.1">
    <property type="nucleotide sequence ID" value="NZ_PGGM01000001.1"/>
</dbReference>
<keyword evidence="4" id="KW-1185">Reference proteome</keyword>
<gene>
    <name evidence="3" type="ORF">CU103_00765</name>
</gene>
<dbReference type="PROSITE" id="PS50110">
    <property type="entry name" value="RESPONSE_REGULATORY"/>
    <property type="match status" value="1"/>
</dbReference>
<dbReference type="EMBL" id="PGGM01000001">
    <property type="protein sequence ID" value="PSH66946.1"/>
    <property type="molecule type" value="Genomic_DNA"/>
</dbReference>
<accession>A0A2P7BKF8</accession>
<dbReference type="OrthoDB" id="582170at2"/>
<protein>
    <recommendedName>
        <fullName evidence="2">Response regulatory domain-containing protein</fullName>
    </recommendedName>
</protein>
<organism evidence="3 4">
    <name type="scientific">Phyllobacterium sophorae</name>
    <dbReference type="NCBI Taxonomy" id="1520277"/>
    <lineage>
        <taxon>Bacteria</taxon>
        <taxon>Pseudomonadati</taxon>
        <taxon>Pseudomonadota</taxon>
        <taxon>Alphaproteobacteria</taxon>
        <taxon>Hyphomicrobiales</taxon>
        <taxon>Phyllobacteriaceae</taxon>
        <taxon>Phyllobacterium</taxon>
    </lineage>
</organism>
<comment type="caution">
    <text evidence="1">Lacks conserved residue(s) required for the propagation of feature annotation.</text>
</comment>
<evidence type="ECO:0000313" key="3">
    <source>
        <dbReference type="EMBL" id="PSH66946.1"/>
    </source>
</evidence>
<proteinExistence type="predicted"/>
<dbReference type="GO" id="GO:0000160">
    <property type="term" value="P:phosphorelay signal transduction system"/>
    <property type="evidence" value="ECO:0007669"/>
    <property type="project" value="InterPro"/>
</dbReference>
<dbReference type="Gene3D" id="3.40.50.2300">
    <property type="match status" value="1"/>
</dbReference>
<name>A0A2P7BKF8_9HYPH</name>
<evidence type="ECO:0000259" key="2">
    <source>
        <dbReference type="PROSITE" id="PS50110"/>
    </source>
</evidence>
<dbReference type="SUPFAM" id="SSF52172">
    <property type="entry name" value="CheY-like"/>
    <property type="match status" value="1"/>
</dbReference>
<comment type="caution">
    <text evidence="3">The sequence shown here is derived from an EMBL/GenBank/DDBJ whole genome shotgun (WGS) entry which is preliminary data.</text>
</comment>
<feature type="domain" description="Response regulatory" evidence="2">
    <location>
        <begin position="7"/>
        <end position="119"/>
    </location>
</feature>
<evidence type="ECO:0000256" key="1">
    <source>
        <dbReference type="PROSITE-ProRule" id="PRU00169"/>
    </source>
</evidence>
<evidence type="ECO:0000313" key="4">
    <source>
        <dbReference type="Proteomes" id="UP000241764"/>
    </source>
</evidence>
<dbReference type="InterPro" id="IPR011006">
    <property type="entry name" value="CheY-like_superfamily"/>
</dbReference>